<name>A0A2J7THT7_METSI</name>
<dbReference type="EMBL" id="PDZR01000008">
    <property type="protein sequence ID" value="PNG26317.1"/>
    <property type="molecule type" value="Genomic_DNA"/>
</dbReference>
<protein>
    <submittedName>
        <fullName evidence="2">Uncharacterized protein</fullName>
    </submittedName>
</protein>
<sequence>MIIEYDFGKKERATEKKFAKSSAGEGQPRKILGSAQVHLELANARIAKLEAALREAKDACEKSGETKREQVMVDAAEYARLLRCKELVAAALES</sequence>
<organism evidence="2 3">
    <name type="scientific">Methylocella silvestris</name>
    <dbReference type="NCBI Taxonomy" id="199596"/>
    <lineage>
        <taxon>Bacteria</taxon>
        <taxon>Pseudomonadati</taxon>
        <taxon>Pseudomonadota</taxon>
        <taxon>Alphaproteobacteria</taxon>
        <taxon>Hyphomicrobiales</taxon>
        <taxon>Beijerinckiaceae</taxon>
        <taxon>Methylocella</taxon>
    </lineage>
</organism>
<evidence type="ECO:0000313" key="3">
    <source>
        <dbReference type="Proteomes" id="UP000236286"/>
    </source>
</evidence>
<accession>A0A2J7THT7</accession>
<dbReference type="OrthoDB" id="8448847at2"/>
<proteinExistence type="predicted"/>
<dbReference type="AlphaFoldDB" id="A0A2J7THT7"/>
<evidence type="ECO:0000313" key="2">
    <source>
        <dbReference type="EMBL" id="PNG26317.1"/>
    </source>
</evidence>
<feature type="coiled-coil region" evidence="1">
    <location>
        <begin position="39"/>
        <end position="66"/>
    </location>
</feature>
<evidence type="ECO:0000256" key="1">
    <source>
        <dbReference type="SAM" id="Coils"/>
    </source>
</evidence>
<dbReference type="Proteomes" id="UP000236286">
    <property type="component" value="Unassembled WGS sequence"/>
</dbReference>
<dbReference type="RefSeq" id="WP_102843482.1">
    <property type="nucleotide sequence ID" value="NZ_PDZR01000008.1"/>
</dbReference>
<comment type="caution">
    <text evidence="2">The sequence shown here is derived from an EMBL/GenBank/DDBJ whole genome shotgun (WGS) entry which is preliminary data.</text>
</comment>
<keyword evidence="1" id="KW-0175">Coiled coil</keyword>
<reference evidence="2 3" key="1">
    <citation type="submission" date="2017-10" db="EMBL/GenBank/DDBJ databases">
        <title>Genome announcement of Methylocella silvestris TVC from permafrost.</title>
        <authorList>
            <person name="Wang J."/>
            <person name="Geng K."/>
            <person name="Ul-Haque F."/>
            <person name="Crombie A.T."/>
            <person name="Street L.E."/>
            <person name="Wookey P.A."/>
            <person name="Murrell J.C."/>
            <person name="Pratscher J."/>
        </authorList>
    </citation>
    <scope>NUCLEOTIDE SEQUENCE [LARGE SCALE GENOMIC DNA]</scope>
    <source>
        <strain evidence="2 3">TVC</strain>
    </source>
</reference>
<gene>
    <name evidence="2" type="ORF">CR492_09390</name>
</gene>